<keyword evidence="17" id="KW-0675">Receptor</keyword>
<evidence type="ECO:0000256" key="4">
    <source>
        <dbReference type="ARBA" id="ARBA00022475"/>
    </source>
</evidence>
<protein>
    <recommendedName>
        <fullName evidence="3">non-specific serine/threonine protein kinase</fullName>
        <ecNumber evidence="3">2.7.11.1</ecNumber>
    </recommendedName>
</protein>
<keyword evidence="14" id="KW-0067">ATP-binding</keyword>
<dbReference type="InterPro" id="IPR013210">
    <property type="entry name" value="LRR_N_plant-typ"/>
</dbReference>
<dbReference type="EMBL" id="JACEFO010003314">
    <property type="protein sequence ID" value="KAF8641577.1"/>
    <property type="molecule type" value="Genomic_DNA"/>
</dbReference>
<evidence type="ECO:0000256" key="12">
    <source>
        <dbReference type="ARBA" id="ARBA00022741"/>
    </source>
</evidence>
<dbReference type="GO" id="GO:0005524">
    <property type="term" value="F:ATP binding"/>
    <property type="evidence" value="ECO:0007669"/>
    <property type="project" value="UniProtKB-KW"/>
</dbReference>
<dbReference type="PANTHER" id="PTHR27008">
    <property type="entry name" value="OS04G0122200 PROTEIN"/>
    <property type="match status" value="1"/>
</dbReference>
<dbReference type="SMART" id="SM00369">
    <property type="entry name" value="LRR_TYP"/>
    <property type="match status" value="7"/>
</dbReference>
<comment type="similarity">
    <text evidence="2">Belongs to the protein kinase superfamily. Ser/Thr protein kinase family.</text>
</comment>
<dbReference type="EC" id="2.7.11.1" evidence="3"/>
<dbReference type="GO" id="GO:0004674">
    <property type="term" value="F:protein serine/threonine kinase activity"/>
    <property type="evidence" value="ECO:0007669"/>
    <property type="project" value="UniProtKB-KW"/>
</dbReference>
<dbReference type="Pfam" id="PF00069">
    <property type="entry name" value="Pkinase"/>
    <property type="match status" value="1"/>
</dbReference>
<keyword evidence="4" id="KW-1003">Cell membrane</keyword>
<evidence type="ECO:0000256" key="1">
    <source>
        <dbReference type="ARBA" id="ARBA00004162"/>
    </source>
</evidence>
<evidence type="ECO:0000256" key="10">
    <source>
        <dbReference type="ARBA" id="ARBA00022729"/>
    </source>
</evidence>
<evidence type="ECO:0000256" key="5">
    <source>
        <dbReference type="ARBA" id="ARBA00022527"/>
    </source>
</evidence>
<dbReference type="PANTHER" id="PTHR27008:SF490">
    <property type="entry name" value="OS11G0569300 PROTEIN"/>
    <property type="match status" value="1"/>
</dbReference>
<evidence type="ECO:0000256" key="15">
    <source>
        <dbReference type="ARBA" id="ARBA00022989"/>
    </source>
</evidence>
<dbReference type="InterPro" id="IPR032675">
    <property type="entry name" value="LRR_dom_sf"/>
</dbReference>
<comment type="catalytic activity">
    <reaction evidence="20">
        <text>L-seryl-[protein] + ATP = O-phospho-L-seryl-[protein] + ADP + H(+)</text>
        <dbReference type="Rhea" id="RHEA:17989"/>
        <dbReference type="Rhea" id="RHEA-COMP:9863"/>
        <dbReference type="Rhea" id="RHEA-COMP:11604"/>
        <dbReference type="ChEBI" id="CHEBI:15378"/>
        <dbReference type="ChEBI" id="CHEBI:29999"/>
        <dbReference type="ChEBI" id="CHEBI:30616"/>
        <dbReference type="ChEBI" id="CHEBI:83421"/>
        <dbReference type="ChEBI" id="CHEBI:456216"/>
        <dbReference type="EC" id="2.7.11.1"/>
    </reaction>
</comment>
<dbReference type="Gene3D" id="1.10.510.10">
    <property type="entry name" value="Transferase(Phosphotransferase) domain 1"/>
    <property type="match status" value="1"/>
</dbReference>
<evidence type="ECO:0000313" key="25">
    <source>
        <dbReference type="Proteomes" id="UP000636709"/>
    </source>
</evidence>
<organism evidence="24 25">
    <name type="scientific">Digitaria exilis</name>
    <dbReference type="NCBI Taxonomy" id="1010633"/>
    <lineage>
        <taxon>Eukaryota</taxon>
        <taxon>Viridiplantae</taxon>
        <taxon>Streptophyta</taxon>
        <taxon>Embryophyta</taxon>
        <taxon>Tracheophyta</taxon>
        <taxon>Spermatophyta</taxon>
        <taxon>Magnoliopsida</taxon>
        <taxon>Liliopsida</taxon>
        <taxon>Poales</taxon>
        <taxon>Poaceae</taxon>
        <taxon>PACMAD clade</taxon>
        <taxon>Panicoideae</taxon>
        <taxon>Panicodae</taxon>
        <taxon>Paniceae</taxon>
        <taxon>Anthephorinae</taxon>
        <taxon>Digitaria</taxon>
    </lineage>
</organism>
<keyword evidence="10 22" id="KW-0732">Signal</keyword>
<keyword evidence="7" id="KW-0433">Leucine-rich repeat</keyword>
<dbReference type="SUPFAM" id="SSF56112">
    <property type="entry name" value="Protein kinase-like (PK-like)"/>
    <property type="match status" value="1"/>
</dbReference>
<accession>A0A835A4I7</accession>
<dbReference type="PROSITE" id="PS50011">
    <property type="entry name" value="PROTEIN_KINASE_DOM"/>
    <property type="match status" value="1"/>
</dbReference>
<dbReference type="InterPro" id="IPR003591">
    <property type="entry name" value="Leu-rich_rpt_typical-subtyp"/>
</dbReference>
<evidence type="ECO:0000256" key="11">
    <source>
        <dbReference type="ARBA" id="ARBA00022737"/>
    </source>
</evidence>
<dbReference type="Pfam" id="PF13855">
    <property type="entry name" value="LRR_8"/>
    <property type="match status" value="1"/>
</dbReference>
<feature type="signal peptide" evidence="22">
    <location>
        <begin position="1"/>
        <end position="17"/>
    </location>
</feature>
<evidence type="ECO:0000259" key="23">
    <source>
        <dbReference type="PROSITE" id="PS50011"/>
    </source>
</evidence>
<evidence type="ECO:0000256" key="6">
    <source>
        <dbReference type="ARBA" id="ARBA00022553"/>
    </source>
</evidence>
<evidence type="ECO:0000256" key="8">
    <source>
        <dbReference type="ARBA" id="ARBA00022679"/>
    </source>
</evidence>
<dbReference type="InterPro" id="IPR000719">
    <property type="entry name" value="Prot_kinase_dom"/>
</dbReference>
<evidence type="ECO:0000313" key="24">
    <source>
        <dbReference type="EMBL" id="KAF8641577.1"/>
    </source>
</evidence>
<dbReference type="InterPro" id="IPR051809">
    <property type="entry name" value="Plant_receptor-like_S/T_kinase"/>
</dbReference>
<evidence type="ECO:0000256" key="18">
    <source>
        <dbReference type="ARBA" id="ARBA00023180"/>
    </source>
</evidence>
<keyword evidence="15 21" id="KW-1133">Transmembrane helix</keyword>
<keyword evidence="12" id="KW-0547">Nucleotide-binding</keyword>
<evidence type="ECO:0000256" key="19">
    <source>
        <dbReference type="ARBA" id="ARBA00047899"/>
    </source>
</evidence>
<dbReference type="FunFam" id="3.80.10.10:FF:000627">
    <property type="entry name" value="Probable leucine-rich repeat receptor-like protein kinase At2g33170"/>
    <property type="match status" value="1"/>
</dbReference>
<dbReference type="Proteomes" id="UP000636709">
    <property type="component" value="Unassembled WGS sequence"/>
</dbReference>
<name>A0A835A4I7_9POAL</name>
<keyword evidence="5" id="KW-0723">Serine/threonine-protein kinase</keyword>
<dbReference type="OrthoDB" id="676979at2759"/>
<evidence type="ECO:0000256" key="7">
    <source>
        <dbReference type="ARBA" id="ARBA00022614"/>
    </source>
</evidence>
<dbReference type="Pfam" id="PF08263">
    <property type="entry name" value="LRRNT_2"/>
    <property type="match status" value="1"/>
</dbReference>
<keyword evidence="16 21" id="KW-0472">Membrane</keyword>
<dbReference type="InterPro" id="IPR011009">
    <property type="entry name" value="Kinase-like_dom_sf"/>
</dbReference>
<dbReference type="Pfam" id="PF00560">
    <property type="entry name" value="LRR_1"/>
    <property type="match status" value="6"/>
</dbReference>
<evidence type="ECO:0000256" key="21">
    <source>
        <dbReference type="SAM" id="Phobius"/>
    </source>
</evidence>
<keyword evidence="18" id="KW-0325">Glycoprotein</keyword>
<dbReference type="AlphaFoldDB" id="A0A835A4I7"/>
<keyword evidence="25" id="KW-1185">Reference proteome</keyword>
<evidence type="ECO:0000256" key="3">
    <source>
        <dbReference type="ARBA" id="ARBA00012513"/>
    </source>
</evidence>
<dbReference type="SMART" id="SM00220">
    <property type="entry name" value="S_TKc"/>
    <property type="match status" value="1"/>
</dbReference>
<keyword evidence="8" id="KW-0808">Transferase</keyword>
<sequence length="949" mass="102013">MVFCFLVLLLLGSSAVALLSKEPGRVSGTGSSSSSPSADEIALLSAKSALSDPSGSLASWNASTRLCTWRGVMCSRRHPGRIVALSIDSMGLGGRVSPFLGNLSFLRTLDLGNNYLVGPIPPELGRLGRLRLLNLSVNSLEGGIPAALGMCTQLTMLSLAANQLQGEIPSVVGSLHNLALLDLQMNNLSGEIPPSVANLSSLQALALTFNTFSGAIPPYLGRLPELSELYLAGTNLSGRLPQTLWNLSSLTALSVAGNNLTGTIPPNAFCNIPRIQNLYMSNNQFHGHIPSSIANASNLGSFSAGQNYLSGTLPSNIGGLQRLQRLVLSYNFLKINEPKDWNFMTALTNCSELLDLELDFNDVTGELPSSLSNLSTSLEKLALSGNQIFGVIPQNIGNLIALETLALELNNLTGPYLSLYNNNFWGDLQLIGNLTQLNYLYIGYNSFNGTVPNTLGNLKSLLEFDLSYNKLTGSIPASLLQIPTLSHESRLSHNLLEGPIPPEFGNLKSVSIFHAESNRLTGEIPSTLGECQLLQNLHLQNNFLSGTLPNSLIGLKNLEILDLSNNSFSGQIPKFLGNISTLIYLNISFNKFTGEVPTFGVFSNASAFSIHGNAKLCGGISDLHLPPCSSELSKKKAKKIPVTPLVVSVIATISVLSCLGIYLIWNKRRSTTSRNPSTAPMQNHPLITYSQLAKATEVLKLQTPGAAKSFIAECKVLRNIRHRNLVQTITACSSIDSKVGDRHLSLLQRVNILFDVAYALEYLHFNGPTPVVHCDLKPSNVLLDIDMVAHVGDFGLAKILADGCSSFQPSISSMGFRGTIGYAPPEYGAGSIVSTHGDIYSYGILVLEMITGRRPTDNTFDGTSGIHKYVEMAINNSVMDIIDMDMALELETIGGLSSKTRQINSLISLLHLGLLCSAEMPSNRISTKEVIKELHVIKNALVQGEVSGR</sequence>
<keyword evidence="9 21" id="KW-0812">Transmembrane</keyword>
<dbReference type="FunFam" id="3.80.10.10:FF:000041">
    <property type="entry name" value="LRR receptor-like serine/threonine-protein kinase ERECTA"/>
    <property type="match status" value="1"/>
</dbReference>
<comment type="subcellular location">
    <subcellularLocation>
        <location evidence="1">Cell membrane</location>
        <topology evidence="1">Single-pass membrane protein</topology>
    </subcellularLocation>
</comment>
<dbReference type="GO" id="GO:0005886">
    <property type="term" value="C:plasma membrane"/>
    <property type="evidence" value="ECO:0007669"/>
    <property type="project" value="UniProtKB-SubCell"/>
</dbReference>
<keyword evidence="11" id="KW-0677">Repeat</keyword>
<dbReference type="InterPro" id="IPR008271">
    <property type="entry name" value="Ser/Thr_kinase_AS"/>
</dbReference>
<comment type="caution">
    <text evidence="24">The sequence shown here is derived from an EMBL/GenBank/DDBJ whole genome shotgun (WGS) entry which is preliminary data.</text>
</comment>
<evidence type="ECO:0000256" key="9">
    <source>
        <dbReference type="ARBA" id="ARBA00022692"/>
    </source>
</evidence>
<comment type="catalytic activity">
    <reaction evidence="19">
        <text>L-threonyl-[protein] + ATP = O-phospho-L-threonyl-[protein] + ADP + H(+)</text>
        <dbReference type="Rhea" id="RHEA:46608"/>
        <dbReference type="Rhea" id="RHEA-COMP:11060"/>
        <dbReference type="Rhea" id="RHEA-COMP:11605"/>
        <dbReference type="ChEBI" id="CHEBI:15378"/>
        <dbReference type="ChEBI" id="CHEBI:30013"/>
        <dbReference type="ChEBI" id="CHEBI:30616"/>
        <dbReference type="ChEBI" id="CHEBI:61977"/>
        <dbReference type="ChEBI" id="CHEBI:456216"/>
        <dbReference type="EC" id="2.7.11.1"/>
    </reaction>
</comment>
<dbReference type="PROSITE" id="PS00108">
    <property type="entry name" value="PROTEIN_KINASE_ST"/>
    <property type="match status" value="1"/>
</dbReference>
<evidence type="ECO:0000256" key="22">
    <source>
        <dbReference type="SAM" id="SignalP"/>
    </source>
</evidence>
<evidence type="ECO:0000256" key="14">
    <source>
        <dbReference type="ARBA" id="ARBA00022840"/>
    </source>
</evidence>
<keyword evidence="6" id="KW-0597">Phosphoprotein</keyword>
<evidence type="ECO:0000256" key="20">
    <source>
        <dbReference type="ARBA" id="ARBA00048679"/>
    </source>
</evidence>
<evidence type="ECO:0000256" key="13">
    <source>
        <dbReference type="ARBA" id="ARBA00022777"/>
    </source>
</evidence>
<proteinExistence type="inferred from homology"/>
<dbReference type="InterPro" id="IPR001611">
    <property type="entry name" value="Leu-rich_rpt"/>
</dbReference>
<keyword evidence="13" id="KW-0418">Kinase</keyword>
<dbReference type="SUPFAM" id="SSF52058">
    <property type="entry name" value="L domain-like"/>
    <property type="match status" value="2"/>
</dbReference>
<feature type="domain" description="Protein kinase" evidence="23">
    <location>
        <begin position="593"/>
        <end position="938"/>
    </location>
</feature>
<evidence type="ECO:0000256" key="17">
    <source>
        <dbReference type="ARBA" id="ARBA00023170"/>
    </source>
</evidence>
<reference evidence="24" key="1">
    <citation type="submission" date="2020-07" db="EMBL/GenBank/DDBJ databases">
        <title>Genome sequence and genetic diversity analysis of an under-domesticated orphan crop, white fonio (Digitaria exilis).</title>
        <authorList>
            <person name="Bennetzen J.L."/>
            <person name="Chen S."/>
            <person name="Ma X."/>
            <person name="Wang X."/>
            <person name="Yssel A.E.J."/>
            <person name="Chaluvadi S.R."/>
            <person name="Johnson M."/>
            <person name="Gangashetty P."/>
            <person name="Hamidou F."/>
            <person name="Sanogo M.D."/>
            <person name="Zwaenepoel A."/>
            <person name="Wallace J."/>
            <person name="Van De Peer Y."/>
            <person name="Van Deynze A."/>
        </authorList>
    </citation>
    <scope>NUCLEOTIDE SEQUENCE</scope>
    <source>
        <tissue evidence="24">Leaves</tissue>
    </source>
</reference>
<feature type="chain" id="PRO_5032875213" description="non-specific serine/threonine protein kinase" evidence="22">
    <location>
        <begin position="18"/>
        <end position="949"/>
    </location>
</feature>
<evidence type="ECO:0000256" key="2">
    <source>
        <dbReference type="ARBA" id="ARBA00008684"/>
    </source>
</evidence>
<dbReference type="FunFam" id="3.80.10.10:FF:000288">
    <property type="entry name" value="LRR receptor-like serine/threonine-protein kinase EFR"/>
    <property type="match status" value="1"/>
</dbReference>
<dbReference type="Gene3D" id="3.80.10.10">
    <property type="entry name" value="Ribonuclease Inhibitor"/>
    <property type="match status" value="4"/>
</dbReference>
<feature type="transmembrane region" description="Helical" evidence="21">
    <location>
        <begin position="645"/>
        <end position="665"/>
    </location>
</feature>
<dbReference type="FunFam" id="1.10.510.10:FF:000358">
    <property type="entry name" value="Putative leucine-rich repeat receptor-like serine/threonine-protein kinase"/>
    <property type="match status" value="1"/>
</dbReference>
<gene>
    <name evidence="24" type="ORF">HU200_067767</name>
</gene>
<evidence type="ECO:0000256" key="16">
    <source>
        <dbReference type="ARBA" id="ARBA00023136"/>
    </source>
</evidence>